<feature type="domain" description="Calcineurin-like phosphoesterase" evidence="1">
    <location>
        <begin position="21"/>
        <end position="147"/>
    </location>
</feature>
<dbReference type="Gene3D" id="3.60.21.10">
    <property type="match status" value="1"/>
</dbReference>
<dbReference type="InterPro" id="IPR029052">
    <property type="entry name" value="Metallo-depent_PP-like"/>
</dbReference>
<gene>
    <name evidence="2" type="ordered locus">Bcep1808_6988</name>
</gene>
<proteinExistence type="predicted"/>
<evidence type="ECO:0000313" key="3">
    <source>
        <dbReference type="Proteomes" id="UP000002287"/>
    </source>
</evidence>
<dbReference type="AlphaFoldDB" id="A4JUC1"/>
<dbReference type="InterPro" id="IPR050126">
    <property type="entry name" value="Ap4A_hydrolase"/>
</dbReference>
<keyword evidence="2" id="KW-0614">Plasmid</keyword>
<reference evidence="2 3" key="1">
    <citation type="submission" date="2007-03" db="EMBL/GenBank/DDBJ databases">
        <title>Complete sequence of plasmid pBVIE01 of Burkholderia vietnamiensis G4.</title>
        <authorList>
            <consortium name="US DOE Joint Genome Institute"/>
            <person name="Copeland A."/>
            <person name="Lucas S."/>
            <person name="Lapidus A."/>
            <person name="Barry K."/>
            <person name="Detter J.C."/>
            <person name="Glavina del Rio T."/>
            <person name="Hammon N."/>
            <person name="Israni S."/>
            <person name="Dalin E."/>
            <person name="Tice H."/>
            <person name="Pitluck S."/>
            <person name="Chain P."/>
            <person name="Malfatti S."/>
            <person name="Shin M."/>
            <person name="Vergez L."/>
            <person name="Schmutz J."/>
            <person name="Larimer F."/>
            <person name="Land M."/>
            <person name="Hauser L."/>
            <person name="Kyrpides N."/>
            <person name="Tiedje J."/>
            <person name="Richardson P."/>
        </authorList>
    </citation>
    <scope>NUCLEOTIDE SEQUENCE [LARGE SCALE GENOMIC DNA]</scope>
    <source>
        <strain evidence="3">G4 / LMG 22486</strain>
        <plasmid evidence="2 3">pBVIE01</plasmid>
    </source>
</reference>
<dbReference type="PANTHER" id="PTHR42850">
    <property type="entry name" value="METALLOPHOSPHOESTERASE"/>
    <property type="match status" value="1"/>
</dbReference>
<dbReference type="Pfam" id="PF00149">
    <property type="entry name" value="Metallophos"/>
    <property type="match status" value="1"/>
</dbReference>
<evidence type="ECO:0000259" key="1">
    <source>
        <dbReference type="Pfam" id="PF00149"/>
    </source>
</evidence>
<dbReference type="GO" id="GO:0005737">
    <property type="term" value="C:cytoplasm"/>
    <property type="evidence" value="ECO:0007669"/>
    <property type="project" value="TreeGrafter"/>
</dbReference>
<dbReference type="KEGG" id="bvi:Bcep1808_6988"/>
<dbReference type="EMBL" id="CP000617">
    <property type="protein sequence ID" value="ABO59874.1"/>
    <property type="molecule type" value="Genomic_DNA"/>
</dbReference>
<geneLocation type="plasmid" evidence="2 3">
    <name>pBVIE01</name>
</geneLocation>
<sequence length="267" mass="30355">MGDAWRAVRYFEQNNKGRDFVVGDIHGAYDLVLLAMREARFDPSRDRLFSVGDLVNRGEGSYRVRKFLDQPWVHACRGNHEDMLIKAYADGEPSQGTLDWLARQIGMHWWLGVDRVERNAILDAIRKLPLAMELQTDRGTVGFLHADVRSGMNWHEVLTRLENGDDQVTKTALWGRDRLDNDDASGVSGIGRLFVGHTPQWGGVRRLGNVFGMDTGAVFASLKPEKDARLSMFNVVADTDLLTERRERRLIDVRDNQSFDLPAFNDL</sequence>
<dbReference type="Proteomes" id="UP000002287">
    <property type="component" value="Plasmid pBVIE01"/>
</dbReference>
<protein>
    <submittedName>
        <fullName evidence="2">Metallophosphoesterase</fullName>
    </submittedName>
</protein>
<dbReference type="GO" id="GO:0008803">
    <property type="term" value="F:bis(5'-nucleosyl)-tetraphosphatase (symmetrical) activity"/>
    <property type="evidence" value="ECO:0007669"/>
    <property type="project" value="TreeGrafter"/>
</dbReference>
<organism evidence="2 3">
    <name type="scientific">Burkholderia vietnamiensis (strain G4 / LMG 22486)</name>
    <name type="common">Burkholderia cepacia (strain R1808)</name>
    <dbReference type="NCBI Taxonomy" id="269482"/>
    <lineage>
        <taxon>Bacteria</taxon>
        <taxon>Pseudomonadati</taxon>
        <taxon>Pseudomonadota</taxon>
        <taxon>Betaproteobacteria</taxon>
        <taxon>Burkholderiales</taxon>
        <taxon>Burkholderiaceae</taxon>
        <taxon>Burkholderia</taxon>
        <taxon>Burkholderia cepacia complex</taxon>
    </lineage>
</organism>
<accession>A4JUC1</accession>
<dbReference type="PANTHER" id="PTHR42850:SF10">
    <property type="entry name" value="SERINE_THREONINE-PROTEIN PHOSPHATASE 1"/>
    <property type="match status" value="1"/>
</dbReference>
<dbReference type="GO" id="GO:0110154">
    <property type="term" value="P:RNA decapping"/>
    <property type="evidence" value="ECO:0007669"/>
    <property type="project" value="TreeGrafter"/>
</dbReference>
<name>A4JUC1_BURVG</name>
<dbReference type="GO" id="GO:0016791">
    <property type="term" value="F:phosphatase activity"/>
    <property type="evidence" value="ECO:0007669"/>
    <property type="project" value="TreeGrafter"/>
</dbReference>
<evidence type="ECO:0000313" key="2">
    <source>
        <dbReference type="EMBL" id="ABO59874.1"/>
    </source>
</evidence>
<dbReference type="HOGENOM" id="CLU_023125_1_1_4"/>
<dbReference type="SUPFAM" id="SSF56300">
    <property type="entry name" value="Metallo-dependent phosphatases"/>
    <property type="match status" value="1"/>
</dbReference>
<dbReference type="InterPro" id="IPR004843">
    <property type="entry name" value="Calcineurin-like_PHP"/>
</dbReference>